<keyword evidence="7" id="KW-0965">Cell junction</keyword>
<evidence type="ECO:0000256" key="1">
    <source>
        <dbReference type="ARBA" id="ARBA00004236"/>
    </source>
</evidence>
<dbReference type="GO" id="GO:0030057">
    <property type="term" value="C:desmosome"/>
    <property type="evidence" value="ECO:0007669"/>
    <property type="project" value="UniProtKB-SubCell"/>
</dbReference>
<keyword evidence="6" id="KW-0677">Repeat</keyword>
<sequence length="548" mass="61211">MVDPVHNLYLTVDEAYNRRLVGPEFKDKLLSAEKAVTGYKLPGTDKIISLFQAIEKGVVERGHGIRLLEAQIASGGIIDPEHSHRIDVNVAYKRGYFDEEMNKILTDESDDTKGFFDPNTEENLTYLDLKKRCIVDKKTGLILLPITDKKKKESTTTNTRRKRRVIIVDPETLKEMTVLEAFNKGYIDRETFIELSEQECEWDEITITDSNGSKRCVITDRTSGRRYDITEMLEMRVIDESVVQQYHSRAITLTQFADIITEKVKHQSLSSSSTSYTPSVSSVSFTFSTPFESVGDLEPVSAVFDTDTVEKISIMEALNRGIVDSITAQRLLEAQACTGGIVDPTNGKRLSIQEACRIGLIDGTMESRLKPAQKAFFGFKDVKTKRRMSIAEAVKERWLPYESGQRFLEFQVVTGGLYDPEMGSRRSIEDALKMGWLDERAAQKLSDIKSLPKCLTCPKTKLKISYKEALDNCLVEEGTGVKMLPASSMSSKGISSPYNAASAPGSTTGSRSGSRRSSRRGSLDLGPFGVRGYTSSSSTNFLFLWLDI</sequence>
<dbReference type="GO" id="GO:0005737">
    <property type="term" value="C:cytoplasm"/>
    <property type="evidence" value="ECO:0007669"/>
    <property type="project" value="TreeGrafter"/>
</dbReference>
<dbReference type="GO" id="GO:0005882">
    <property type="term" value="C:intermediate filament"/>
    <property type="evidence" value="ECO:0007669"/>
    <property type="project" value="TreeGrafter"/>
</dbReference>
<dbReference type="GO" id="GO:0045104">
    <property type="term" value="P:intermediate filament cytoskeleton organization"/>
    <property type="evidence" value="ECO:0007669"/>
    <property type="project" value="InterPro"/>
</dbReference>
<evidence type="ECO:0000256" key="6">
    <source>
        <dbReference type="ARBA" id="ARBA00022737"/>
    </source>
</evidence>
<evidence type="ECO:0000256" key="8">
    <source>
        <dbReference type="ARBA" id="ARBA00023054"/>
    </source>
</evidence>
<evidence type="ECO:0008006" key="13">
    <source>
        <dbReference type="Google" id="ProtNLM"/>
    </source>
</evidence>
<dbReference type="InterPro" id="IPR035915">
    <property type="entry name" value="Plakin_repeat_sf"/>
</dbReference>
<feature type="region of interest" description="Disordered" evidence="10">
    <location>
        <begin position="491"/>
        <end position="523"/>
    </location>
</feature>
<keyword evidence="4" id="KW-1003">Cell membrane</keyword>
<evidence type="ECO:0000256" key="2">
    <source>
        <dbReference type="ARBA" id="ARBA00004568"/>
    </source>
</evidence>
<dbReference type="FunFam" id="3.30.160.780:FF:000001">
    <property type="entry name" value="Plectin a"/>
    <property type="match status" value="1"/>
</dbReference>
<evidence type="ECO:0000256" key="3">
    <source>
        <dbReference type="ARBA" id="ARBA00009109"/>
    </source>
</evidence>
<evidence type="ECO:0000256" key="10">
    <source>
        <dbReference type="SAM" id="MobiDB-lite"/>
    </source>
</evidence>
<reference evidence="11" key="2">
    <citation type="submission" date="2025-09" db="UniProtKB">
        <authorList>
            <consortium name="Ensembl"/>
        </authorList>
    </citation>
    <scope>IDENTIFICATION</scope>
</reference>
<dbReference type="AlphaFoldDB" id="A0A8C8DFP5"/>
<evidence type="ECO:0000313" key="12">
    <source>
        <dbReference type="Proteomes" id="UP000694383"/>
    </source>
</evidence>
<dbReference type="GO" id="GO:0098609">
    <property type="term" value="P:cell-cell adhesion"/>
    <property type="evidence" value="ECO:0007669"/>
    <property type="project" value="TreeGrafter"/>
</dbReference>
<dbReference type="FunFam" id="3.90.1290.10:FF:000001">
    <property type="entry name" value="Plectin a"/>
    <property type="match status" value="1"/>
</dbReference>
<evidence type="ECO:0000313" key="11">
    <source>
        <dbReference type="Ensembl" id="ENSOSIP00000003619.1"/>
    </source>
</evidence>
<dbReference type="PANTHER" id="PTHR23169:SF26">
    <property type="entry name" value="DESMOPLAKIN"/>
    <property type="match status" value="1"/>
</dbReference>
<dbReference type="GO" id="GO:0043588">
    <property type="term" value="P:skin development"/>
    <property type="evidence" value="ECO:0007669"/>
    <property type="project" value="TreeGrafter"/>
</dbReference>
<evidence type="ECO:0000256" key="9">
    <source>
        <dbReference type="ARBA" id="ARBA00023136"/>
    </source>
</evidence>
<organism evidence="11 12">
    <name type="scientific">Oryzias sinensis</name>
    <name type="common">Chinese medaka</name>
    <dbReference type="NCBI Taxonomy" id="183150"/>
    <lineage>
        <taxon>Eukaryota</taxon>
        <taxon>Metazoa</taxon>
        <taxon>Chordata</taxon>
        <taxon>Craniata</taxon>
        <taxon>Vertebrata</taxon>
        <taxon>Euteleostomi</taxon>
        <taxon>Actinopterygii</taxon>
        <taxon>Neopterygii</taxon>
        <taxon>Teleostei</taxon>
        <taxon>Neoteleostei</taxon>
        <taxon>Acanthomorphata</taxon>
        <taxon>Ovalentaria</taxon>
        <taxon>Atherinomorphae</taxon>
        <taxon>Beloniformes</taxon>
        <taxon>Adrianichthyidae</taxon>
        <taxon>Oryziinae</taxon>
        <taxon>Oryzias</taxon>
    </lineage>
</organism>
<evidence type="ECO:0000256" key="7">
    <source>
        <dbReference type="ARBA" id="ARBA00022949"/>
    </source>
</evidence>
<dbReference type="GO" id="GO:0042060">
    <property type="term" value="P:wound healing"/>
    <property type="evidence" value="ECO:0007669"/>
    <property type="project" value="TreeGrafter"/>
</dbReference>
<dbReference type="Gene3D" id="3.30.160.780">
    <property type="match status" value="1"/>
</dbReference>
<dbReference type="SUPFAM" id="SSF75399">
    <property type="entry name" value="Plakin repeat"/>
    <property type="match status" value="3"/>
</dbReference>
<dbReference type="Gene3D" id="3.90.1290.10">
    <property type="entry name" value="Plakin repeat"/>
    <property type="match status" value="2"/>
</dbReference>
<dbReference type="InterPro" id="IPR001101">
    <property type="entry name" value="Plectin_repeat"/>
</dbReference>
<dbReference type="PANTHER" id="PTHR23169">
    <property type="entry name" value="ENVOPLAKIN"/>
    <property type="match status" value="1"/>
</dbReference>
<accession>A0A8C8DFP5</accession>
<dbReference type="GO" id="GO:0014704">
    <property type="term" value="C:intercalated disc"/>
    <property type="evidence" value="ECO:0007669"/>
    <property type="project" value="TreeGrafter"/>
</dbReference>
<dbReference type="InterPro" id="IPR043197">
    <property type="entry name" value="Plakin"/>
</dbReference>
<comment type="subcellular location">
    <subcellularLocation>
        <location evidence="2">Cell junction</location>
        <location evidence="2">Desmosome</location>
    </subcellularLocation>
    <subcellularLocation>
        <location evidence="1">Cell membrane</location>
    </subcellularLocation>
</comment>
<keyword evidence="8" id="KW-0175">Coiled coil</keyword>
<protein>
    <recommendedName>
        <fullName evidence="13">Desmoplakin</fullName>
    </recommendedName>
</protein>
<reference evidence="11" key="1">
    <citation type="submission" date="2025-08" db="UniProtKB">
        <authorList>
            <consortium name="Ensembl"/>
        </authorList>
    </citation>
    <scope>IDENTIFICATION</scope>
</reference>
<dbReference type="SMART" id="SM00250">
    <property type="entry name" value="PLEC"/>
    <property type="match status" value="10"/>
</dbReference>
<dbReference type="GO" id="GO:0005198">
    <property type="term" value="F:structural molecule activity"/>
    <property type="evidence" value="ECO:0007669"/>
    <property type="project" value="TreeGrafter"/>
</dbReference>
<dbReference type="GeneTree" id="ENSGT00940000162855"/>
<dbReference type="Ensembl" id="ENSOSIT00000003878.1">
    <property type="protein sequence ID" value="ENSOSIP00000003619.1"/>
    <property type="gene ID" value="ENSOSIG00000002415.1"/>
</dbReference>
<evidence type="ECO:0000256" key="5">
    <source>
        <dbReference type="ARBA" id="ARBA00022553"/>
    </source>
</evidence>
<dbReference type="FunFam" id="3.90.1290.10:FF:000002">
    <property type="entry name" value="Plectin a"/>
    <property type="match status" value="1"/>
</dbReference>
<keyword evidence="5" id="KW-0597">Phosphoprotein</keyword>
<comment type="similarity">
    <text evidence="3">Belongs to the plakin or cytolinker family.</text>
</comment>
<name>A0A8C8DFP5_9TELE</name>
<dbReference type="Pfam" id="PF00681">
    <property type="entry name" value="Plectin"/>
    <property type="match status" value="5"/>
</dbReference>
<keyword evidence="9" id="KW-0472">Membrane</keyword>
<dbReference type="Proteomes" id="UP000694383">
    <property type="component" value="Unplaced"/>
</dbReference>
<proteinExistence type="inferred from homology"/>
<dbReference type="GO" id="GO:0005886">
    <property type="term" value="C:plasma membrane"/>
    <property type="evidence" value="ECO:0007669"/>
    <property type="project" value="UniProtKB-SubCell"/>
</dbReference>
<evidence type="ECO:0000256" key="4">
    <source>
        <dbReference type="ARBA" id="ARBA00022475"/>
    </source>
</evidence>
<keyword evidence="12" id="KW-1185">Reference proteome</keyword>